<evidence type="ECO:0000313" key="5">
    <source>
        <dbReference type="EMBL" id="QTD50630.1"/>
    </source>
</evidence>
<dbReference type="SUPFAM" id="SSF46689">
    <property type="entry name" value="Homeodomain-like"/>
    <property type="match status" value="2"/>
</dbReference>
<keyword evidence="2" id="KW-0238">DNA-binding</keyword>
<dbReference type="InterPro" id="IPR018060">
    <property type="entry name" value="HTH_AraC"/>
</dbReference>
<dbReference type="GO" id="GO:0003700">
    <property type="term" value="F:DNA-binding transcription factor activity"/>
    <property type="evidence" value="ECO:0007669"/>
    <property type="project" value="InterPro"/>
</dbReference>
<dbReference type="Pfam" id="PF06719">
    <property type="entry name" value="AraC_N"/>
    <property type="match status" value="1"/>
</dbReference>
<accession>A0A8A4TM40</accession>
<dbReference type="Pfam" id="PF12833">
    <property type="entry name" value="HTH_18"/>
    <property type="match status" value="1"/>
</dbReference>
<keyword evidence="6" id="KW-1185">Reference proteome</keyword>
<organism evidence="5 6">
    <name type="scientific">Sulfidibacter corallicola</name>
    <dbReference type="NCBI Taxonomy" id="2818388"/>
    <lineage>
        <taxon>Bacteria</taxon>
        <taxon>Pseudomonadati</taxon>
        <taxon>Acidobacteriota</taxon>
        <taxon>Holophagae</taxon>
        <taxon>Acanthopleuribacterales</taxon>
        <taxon>Acanthopleuribacteraceae</taxon>
        <taxon>Sulfidibacter</taxon>
    </lineage>
</organism>
<reference evidence="5" key="1">
    <citation type="submission" date="2021-03" db="EMBL/GenBank/DDBJ databases">
        <title>Acanthopleuribacteraceae sp. M133.</title>
        <authorList>
            <person name="Wang G."/>
        </authorList>
    </citation>
    <scope>NUCLEOTIDE SEQUENCE</scope>
    <source>
        <strain evidence="5">M133</strain>
    </source>
</reference>
<dbReference type="InterPro" id="IPR020449">
    <property type="entry name" value="Tscrpt_reg_AraC-type_HTH"/>
</dbReference>
<dbReference type="Proteomes" id="UP000663929">
    <property type="component" value="Chromosome"/>
</dbReference>
<feature type="domain" description="HTH araC/xylS-type" evidence="4">
    <location>
        <begin position="192"/>
        <end position="289"/>
    </location>
</feature>
<dbReference type="AlphaFoldDB" id="A0A8A4TM40"/>
<evidence type="ECO:0000256" key="3">
    <source>
        <dbReference type="ARBA" id="ARBA00023163"/>
    </source>
</evidence>
<dbReference type="PRINTS" id="PR00032">
    <property type="entry name" value="HTHARAC"/>
</dbReference>
<keyword evidence="3" id="KW-0804">Transcription</keyword>
<proteinExistence type="predicted"/>
<dbReference type="InterPro" id="IPR018062">
    <property type="entry name" value="HTH_AraC-typ_CS"/>
</dbReference>
<dbReference type="InterPro" id="IPR009594">
    <property type="entry name" value="Tscrpt_reg_HTH_AraC_N"/>
</dbReference>
<protein>
    <submittedName>
        <fullName evidence="5">AraC family transcriptional regulator</fullName>
    </submittedName>
</protein>
<gene>
    <name evidence="5" type="ORF">J3U87_34020</name>
</gene>
<evidence type="ECO:0000256" key="2">
    <source>
        <dbReference type="ARBA" id="ARBA00023125"/>
    </source>
</evidence>
<sequence length="296" mass="32713">MEQTRVQELVARHASSEGVHDTPFDGVQLFRLCKPVERLAGVYSPSLCIIVQGSKRAYLGDAAFTYDHEHYMCATMPLPVEGEVPHATPEKPVLGLLISLETRAMAEMLIEYEAGARPLPNPKAAETIPGLVVAAWSEAFVTALLRLLQLLDDPLSVRLLGPGRLRELFFAVIQGKAGPMIRHSFGTSHNLSRALSYLRNNLEEPLSIDDLAEHAGMSRAVFDRRFREATTHSPLQFIKLLRLSEAAMHIAQGMPISQAAESVGYGSASQFSREFKRHFGKSPRQWGKGAAREPFV</sequence>
<dbReference type="EMBL" id="CP071793">
    <property type="protein sequence ID" value="QTD50630.1"/>
    <property type="molecule type" value="Genomic_DNA"/>
</dbReference>
<dbReference type="Gene3D" id="1.10.10.60">
    <property type="entry name" value="Homeodomain-like"/>
    <property type="match status" value="1"/>
</dbReference>
<dbReference type="RefSeq" id="WP_237380488.1">
    <property type="nucleotide sequence ID" value="NZ_CP071793.1"/>
</dbReference>
<dbReference type="PANTHER" id="PTHR43436">
    <property type="entry name" value="ARAC-FAMILY TRANSCRIPTIONAL REGULATOR"/>
    <property type="match status" value="1"/>
</dbReference>
<dbReference type="PROSITE" id="PS01124">
    <property type="entry name" value="HTH_ARAC_FAMILY_2"/>
    <property type="match status" value="1"/>
</dbReference>
<evidence type="ECO:0000259" key="4">
    <source>
        <dbReference type="PROSITE" id="PS01124"/>
    </source>
</evidence>
<name>A0A8A4TM40_SULCO</name>
<dbReference type="PROSITE" id="PS00041">
    <property type="entry name" value="HTH_ARAC_FAMILY_1"/>
    <property type="match status" value="1"/>
</dbReference>
<dbReference type="GO" id="GO:0043565">
    <property type="term" value="F:sequence-specific DNA binding"/>
    <property type="evidence" value="ECO:0007669"/>
    <property type="project" value="InterPro"/>
</dbReference>
<dbReference type="KEGG" id="scor:J3U87_34020"/>
<dbReference type="InterPro" id="IPR009057">
    <property type="entry name" value="Homeodomain-like_sf"/>
</dbReference>
<dbReference type="SMART" id="SM00342">
    <property type="entry name" value="HTH_ARAC"/>
    <property type="match status" value="1"/>
</dbReference>
<evidence type="ECO:0000313" key="6">
    <source>
        <dbReference type="Proteomes" id="UP000663929"/>
    </source>
</evidence>
<evidence type="ECO:0000256" key="1">
    <source>
        <dbReference type="ARBA" id="ARBA00023015"/>
    </source>
</evidence>
<dbReference type="PANTHER" id="PTHR43436:SF2">
    <property type="entry name" value="ARAC_XYLS FAMILY TRANSCRIPTIONAL REGULATOR"/>
    <property type="match status" value="1"/>
</dbReference>
<keyword evidence="1" id="KW-0805">Transcription regulation</keyword>